<dbReference type="SUPFAM" id="SSF53955">
    <property type="entry name" value="Lysozyme-like"/>
    <property type="match status" value="1"/>
</dbReference>
<keyword evidence="5" id="KW-0677">Repeat</keyword>
<name>B4RGQ3_PHEZH</name>
<dbReference type="Gene3D" id="2.150.10.10">
    <property type="entry name" value="Serralysin-like metalloprotease, C-terminal"/>
    <property type="match status" value="3"/>
</dbReference>
<dbReference type="GO" id="GO:0016020">
    <property type="term" value="C:membrane"/>
    <property type="evidence" value="ECO:0007669"/>
    <property type="project" value="UniProtKB-SubCell"/>
</dbReference>
<evidence type="ECO:0000256" key="5">
    <source>
        <dbReference type="ARBA" id="ARBA00022737"/>
    </source>
</evidence>
<evidence type="ECO:0000256" key="6">
    <source>
        <dbReference type="ARBA" id="ARBA00023026"/>
    </source>
</evidence>
<dbReference type="PRINTS" id="PR01488">
    <property type="entry name" value="RTXTOXINA"/>
</dbReference>
<dbReference type="PANTHER" id="PTHR38340">
    <property type="entry name" value="S-LAYER PROTEIN"/>
    <property type="match status" value="1"/>
</dbReference>
<dbReference type="InterPro" id="IPR003995">
    <property type="entry name" value="RTX_toxin_determinant-A"/>
</dbReference>
<dbReference type="InterPro" id="IPR050557">
    <property type="entry name" value="RTX_toxin/Mannuronan_C5-epim"/>
</dbReference>
<dbReference type="KEGG" id="pzu:PHZ_c0855"/>
<evidence type="ECO:0000256" key="1">
    <source>
        <dbReference type="ARBA" id="ARBA00004370"/>
    </source>
</evidence>
<keyword evidence="6" id="KW-0843">Virulence</keyword>
<dbReference type="SUPFAM" id="SSF51120">
    <property type="entry name" value="beta-Roll"/>
    <property type="match status" value="1"/>
</dbReference>
<gene>
    <name evidence="8" type="ordered locus">PHZ_c0855</name>
</gene>
<dbReference type="InterPro" id="IPR001343">
    <property type="entry name" value="Hemolysn_Ca-bd"/>
</dbReference>
<evidence type="ECO:0000256" key="4">
    <source>
        <dbReference type="ARBA" id="ARBA00022656"/>
    </source>
</evidence>
<keyword evidence="4" id="KW-0800">Toxin</keyword>
<comment type="subcellular location">
    <subcellularLocation>
        <location evidence="1">Membrane</location>
    </subcellularLocation>
    <subcellularLocation>
        <location evidence="2">Secreted</location>
    </subcellularLocation>
</comment>
<dbReference type="GO" id="GO:0005509">
    <property type="term" value="F:calcium ion binding"/>
    <property type="evidence" value="ECO:0007669"/>
    <property type="project" value="InterPro"/>
</dbReference>
<sequence>MSAGTYSDLLRALGQNESGNNYAFVSSLGYLGRFQFGEEALQAIGFYQGDGNPYAIDFVGAWTETAHGYGVWDKASFLATPAAQDAAADAWFGKVWQDAAALNLQSYIGQWVAGVEVTPSGILAGAHLVGVWNLKSWLESGGAVDTRDGYGTPVSQYVGKFGGYDTPFAPAGGEGGGGSGGGGAGDGAAGQFLQGGDGADHLAGGGGADTLEGGAGVNVLRGGAGGDSLQGGWQFDDLHGNTGNDTVAGGSGDDWVVGGQDDDLLFGDDGGDVVLGNLGQDTADGGGGNDVVRGGQGDDSLTGGWGDDFLAGDRGSDTLAGGGGADTFHVFQGSGLDLVLDFNPWEGDRVDALGPYSTYQSDAGAVVDMGGDSRMVLQGVQLSSLPEGWIV</sequence>
<keyword evidence="9" id="KW-1185">Reference proteome</keyword>
<dbReference type="RefSeq" id="WP_012521417.1">
    <property type="nucleotide sequence ID" value="NC_011144.1"/>
</dbReference>
<protein>
    <recommendedName>
        <fullName evidence="10">Calcium-binding protein</fullName>
    </recommendedName>
</protein>
<dbReference type="PRINTS" id="PR00313">
    <property type="entry name" value="CABNDNGRPT"/>
</dbReference>
<dbReference type="InterPro" id="IPR011049">
    <property type="entry name" value="Serralysin-like_metalloprot_C"/>
</dbReference>
<dbReference type="InterPro" id="IPR018511">
    <property type="entry name" value="Hemolysin-typ_Ca-bd_CS"/>
</dbReference>
<evidence type="ECO:0000313" key="9">
    <source>
        <dbReference type="Proteomes" id="UP000001868"/>
    </source>
</evidence>
<dbReference type="STRING" id="450851.PHZ_c0855"/>
<dbReference type="Proteomes" id="UP000001868">
    <property type="component" value="Chromosome"/>
</dbReference>
<dbReference type="EMBL" id="CP000747">
    <property type="protein sequence ID" value="ACG77269.1"/>
    <property type="molecule type" value="Genomic_DNA"/>
</dbReference>
<dbReference type="HOGENOM" id="CLU_705679_0_0_5"/>
<evidence type="ECO:0000256" key="7">
    <source>
        <dbReference type="ARBA" id="ARBA00023136"/>
    </source>
</evidence>
<dbReference type="Pfam" id="PF00353">
    <property type="entry name" value="HemolysinCabind"/>
    <property type="match status" value="4"/>
</dbReference>
<dbReference type="OrthoDB" id="480426at2"/>
<dbReference type="GO" id="GO:0090729">
    <property type="term" value="F:toxin activity"/>
    <property type="evidence" value="ECO:0007669"/>
    <property type="project" value="UniProtKB-KW"/>
</dbReference>
<dbReference type="InterPro" id="IPR023346">
    <property type="entry name" value="Lysozyme-like_dom_sf"/>
</dbReference>
<reference evidence="8 9" key="1">
    <citation type="journal article" date="2008" name="BMC Genomics">
        <title>Complete genome of Phenylobacterium zucineum - a novel facultative intracellular bacterium isolated from human erythroleukemia cell line K562.</title>
        <authorList>
            <person name="Luo Y."/>
            <person name="Xu X."/>
            <person name="Ding Z."/>
            <person name="Liu Z."/>
            <person name="Zhang B."/>
            <person name="Yan Z."/>
            <person name="Sun J."/>
            <person name="Hu S."/>
            <person name="Hu X."/>
        </authorList>
    </citation>
    <scope>NUCLEOTIDE SEQUENCE [LARGE SCALE GENOMIC DNA]</scope>
    <source>
        <strain evidence="8 9">HLK1</strain>
    </source>
</reference>
<evidence type="ECO:0008006" key="10">
    <source>
        <dbReference type="Google" id="ProtNLM"/>
    </source>
</evidence>
<keyword evidence="3" id="KW-0964">Secreted</keyword>
<organism evidence="8 9">
    <name type="scientific">Phenylobacterium zucineum (strain HLK1)</name>
    <dbReference type="NCBI Taxonomy" id="450851"/>
    <lineage>
        <taxon>Bacteria</taxon>
        <taxon>Pseudomonadati</taxon>
        <taxon>Pseudomonadota</taxon>
        <taxon>Alphaproteobacteria</taxon>
        <taxon>Caulobacterales</taxon>
        <taxon>Caulobacteraceae</taxon>
        <taxon>Phenylobacterium</taxon>
    </lineage>
</organism>
<dbReference type="PANTHER" id="PTHR38340:SF1">
    <property type="entry name" value="S-LAYER PROTEIN"/>
    <property type="match status" value="1"/>
</dbReference>
<evidence type="ECO:0000256" key="2">
    <source>
        <dbReference type="ARBA" id="ARBA00004613"/>
    </source>
</evidence>
<proteinExistence type="predicted"/>
<keyword evidence="7" id="KW-0472">Membrane</keyword>
<dbReference type="AlphaFoldDB" id="B4RGQ3"/>
<dbReference type="PROSITE" id="PS00330">
    <property type="entry name" value="HEMOLYSIN_CALCIUM"/>
    <property type="match status" value="1"/>
</dbReference>
<dbReference type="eggNOG" id="COG2931">
    <property type="taxonomic scope" value="Bacteria"/>
</dbReference>
<accession>B4RGQ3</accession>
<evidence type="ECO:0000313" key="8">
    <source>
        <dbReference type="EMBL" id="ACG77269.1"/>
    </source>
</evidence>
<evidence type="ECO:0000256" key="3">
    <source>
        <dbReference type="ARBA" id="ARBA00022525"/>
    </source>
</evidence>
<dbReference type="GO" id="GO:0005576">
    <property type="term" value="C:extracellular region"/>
    <property type="evidence" value="ECO:0007669"/>
    <property type="project" value="UniProtKB-SubCell"/>
</dbReference>